<accession>A0A382M8E1</accession>
<keyword evidence="1" id="KW-1133">Transmembrane helix</keyword>
<gene>
    <name evidence="2" type="ORF">METZ01_LOCUS298077</name>
</gene>
<name>A0A382M8E1_9ZZZZ</name>
<feature type="transmembrane region" description="Helical" evidence="1">
    <location>
        <begin position="12"/>
        <end position="35"/>
    </location>
</feature>
<keyword evidence="1" id="KW-0812">Transmembrane</keyword>
<evidence type="ECO:0000313" key="2">
    <source>
        <dbReference type="EMBL" id="SVC45223.1"/>
    </source>
</evidence>
<protein>
    <submittedName>
        <fullName evidence="2">Uncharacterized protein</fullName>
    </submittedName>
</protein>
<reference evidence="2" key="1">
    <citation type="submission" date="2018-05" db="EMBL/GenBank/DDBJ databases">
        <authorList>
            <person name="Lanie J.A."/>
            <person name="Ng W.-L."/>
            <person name="Kazmierczak K.M."/>
            <person name="Andrzejewski T.M."/>
            <person name="Davidsen T.M."/>
            <person name="Wayne K.J."/>
            <person name="Tettelin H."/>
            <person name="Glass J.I."/>
            <person name="Rusch D."/>
            <person name="Podicherti R."/>
            <person name="Tsui H.-C.T."/>
            <person name="Winkler M.E."/>
        </authorList>
    </citation>
    <scope>NUCLEOTIDE SEQUENCE</scope>
</reference>
<keyword evidence="1" id="KW-0472">Membrane</keyword>
<dbReference type="AlphaFoldDB" id="A0A382M8E1"/>
<dbReference type="EMBL" id="UINC01092003">
    <property type="protein sequence ID" value="SVC45223.1"/>
    <property type="molecule type" value="Genomic_DNA"/>
</dbReference>
<sequence length="43" mass="5153">MMVFLIRSWLGTLQSFFMVIFLLVQNVNLNLFVVVRMLPVFLY</sequence>
<organism evidence="2">
    <name type="scientific">marine metagenome</name>
    <dbReference type="NCBI Taxonomy" id="408172"/>
    <lineage>
        <taxon>unclassified sequences</taxon>
        <taxon>metagenomes</taxon>
        <taxon>ecological metagenomes</taxon>
    </lineage>
</organism>
<proteinExistence type="predicted"/>
<evidence type="ECO:0000256" key="1">
    <source>
        <dbReference type="SAM" id="Phobius"/>
    </source>
</evidence>